<keyword evidence="11" id="KW-1185">Reference proteome</keyword>
<feature type="transmembrane region" description="Helical" evidence="8">
    <location>
        <begin position="157"/>
        <end position="177"/>
    </location>
</feature>
<feature type="transmembrane region" description="Helical" evidence="8">
    <location>
        <begin position="260"/>
        <end position="280"/>
    </location>
</feature>
<sequence>MQTWKLKGMLFFFHSSMTILISYLPVYFQALGLEGSQIGLLLAVGPAAAIIAQPFWGFMSDKWKTVKRILLICFSGALAVGFIMFQVTEYLLLIPVIFLFYSFTSPAGGLGDSLAQKISVQHGVSFGSIRMWGSIGFGTSSLAGGVLLTHIGILNIYYLFAFFILMALFLCFLAPDSEPSKKPVQLLSAVKLIKDKKLLIFLLMIFAIGLSHRINDSFISLYIVELGGNETYIGVSWFLGLSTEVLTFALSVYWLKRYHLLTYISVAAVIYFIRWVLLAFVPDANFLLAVQVLHGISFGLFYLSAFQFVSRLVPEELESTGHLLFISIFFGFAGVIGSILGGNIMSMFNLRVLYGIMAGLALIGLVGSLLYRKFYFNTEQGQNELKHISSTE</sequence>
<dbReference type="SUPFAM" id="SSF103473">
    <property type="entry name" value="MFS general substrate transporter"/>
    <property type="match status" value="1"/>
</dbReference>
<dbReference type="eggNOG" id="COG2211">
    <property type="taxonomic scope" value="Bacteria"/>
</dbReference>
<evidence type="ECO:0000313" key="11">
    <source>
        <dbReference type="Proteomes" id="UP000001401"/>
    </source>
</evidence>
<evidence type="ECO:0000256" key="3">
    <source>
        <dbReference type="ARBA" id="ARBA00022475"/>
    </source>
</evidence>
<keyword evidence="7 8" id="KW-0472">Membrane</keyword>
<evidence type="ECO:0000259" key="9">
    <source>
        <dbReference type="PROSITE" id="PS50850"/>
    </source>
</evidence>
<dbReference type="PANTHER" id="PTHR23522">
    <property type="entry name" value="BLL5896 PROTEIN"/>
    <property type="match status" value="1"/>
</dbReference>
<keyword evidence="6 8" id="KW-1133">Transmembrane helix</keyword>
<dbReference type="EMBL" id="CP002394">
    <property type="protein sequence ID" value="ADU30421.1"/>
    <property type="molecule type" value="Genomic_DNA"/>
</dbReference>
<feature type="transmembrane region" description="Helical" evidence="8">
    <location>
        <begin position="352"/>
        <end position="371"/>
    </location>
</feature>
<dbReference type="InterPro" id="IPR020846">
    <property type="entry name" value="MFS_dom"/>
</dbReference>
<dbReference type="KEGG" id="bco:Bcell_2160"/>
<evidence type="ECO:0000256" key="2">
    <source>
        <dbReference type="ARBA" id="ARBA00022448"/>
    </source>
</evidence>
<dbReference type="InterPro" id="IPR024989">
    <property type="entry name" value="MFS_assoc_dom"/>
</dbReference>
<evidence type="ECO:0000256" key="8">
    <source>
        <dbReference type="SAM" id="Phobius"/>
    </source>
</evidence>
<evidence type="ECO:0000256" key="6">
    <source>
        <dbReference type="ARBA" id="ARBA00022989"/>
    </source>
</evidence>
<dbReference type="HOGENOM" id="CLU_013133_6_1_9"/>
<feature type="transmembrane region" description="Helical" evidence="8">
    <location>
        <begin position="69"/>
        <end position="85"/>
    </location>
</feature>
<dbReference type="InterPro" id="IPR026032">
    <property type="entry name" value="HcaT-like"/>
</dbReference>
<evidence type="ECO:0000313" key="10">
    <source>
        <dbReference type="EMBL" id="ADU30421.1"/>
    </source>
</evidence>
<comment type="subcellular location">
    <subcellularLocation>
        <location evidence="1">Cell inner membrane</location>
        <topology evidence="1">Multi-pass membrane protein</topology>
    </subcellularLocation>
</comment>
<feature type="transmembrane region" description="Helical" evidence="8">
    <location>
        <begin position="38"/>
        <end position="57"/>
    </location>
</feature>
<dbReference type="PANTHER" id="PTHR23522:SF10">
    <property type="entry name" value="3-PHENYLPROPIONIC ACID TRANSPORTER-RELATED"/>
    <property type="match status" value="1"/>
</dbReference>
<dbReference type="Gene3D" id="1.20.1250.20">
    <property type="entry name" value="MFS general substrate transporter like domains"/>
    <property type="match status" value="2"/>
</dbReference>
<dbReference type="AlphaFoldDB" id="E6U243"/>
<evidence type="ECO:0000256" key="4">
    <source>
        <dbReference type="ARBA" id="ARBA00022519"/>
    </source>
</evidence>
<feature type="transmembrane region" description="Helical" evidence="8">
    <location>
        <begin position="198"/>
        <end position="215"/>
    </location>
</feature>
<organism evidence="10 11">
    <name type="scientific">Evansella cellulosilytica (strain ATCC 21833 / DSM 2522 / FERM P-1141 / JCM 9156 / N-4)</name>
    <name type="common">Bacillus cellulosilyticus</name>
    <dbReference type="NCBI Taxonomy" id="649639"/>
    <lineage>
        <taxon>Bacteria</taxon>
        <taxon>Bacillati</taxon>
        <taxon>Bacillota</taxon>
        <taxon>Bacilli</taxon>
        <taxon>Bacillales</taxon>
        <taxon>Bacillaceae</taxon>
        <taxon>Evansella</taxon>
    </lineage>
</organism>
<feature type="transmembrane region" description="Helical" evidence="8">
    <location>
        <begin position="321"/>
        <end position="340"/>
    </location>
</feature>
<dbReference type="Pfam" id="PF12832">
    <property type="entry name" value="MFS_1_like"/>
    <property type="match status" value="1"/>
</dbReference>
<feature type="transmembrane region" description="Helical" evidence="8">
    <location>
        <begin position="12"/>
        <end position="32"/>
    </location>
</feature>
<dbReference type="Proteomes" id="UP000001401">
    <property type="component" value="Chromosome"/>
</dbReference>
<dbReference type="PIRSF" id="PIRSF004925">
    <property type="entry name" value="HcaT"/>
    <property type="match status" value="1"/>
</dbReference>
<dbReference type="OrthoDB" id="1650886at2"/>
<evidence type="ECO:0000256" key="1">
    <source>
        <dbReference type="ARBA" id="ARBA00004429"/>
    </source>
</evidence>
<protein>
    <submittedName>
        <fullName evidence="10">Major facilitator superfamily MFS_1</fullName>
    </submittedName>
</protein>
<keyword evidence="2" id="KW-0813">Transport</keyword>
<dbReference type="GO" id="GO:0005886">
    <property type="term" value="C:plasma membrane"/>
    <property type="evidence" value="ECO:0007669"/>
    <property type="project" value="UniProtKB-SubCell"/>
</dbReference>
<keyword evidence="3" id="KW-1003">Cell membrane</keyword>
<dbReference type="RefSeq" id="WP_013488757.1">
    <property type="nucleotide sequence ID" value="NC_014829.1"/>
</dbReference>
<accession>E6U243</accession>
<dbReference type="PROSITE" id="PS50850">
    <property type="entry name" value="MFS"/>
    <property type="match status" value="1"/>
</dbReference>
<evidence type="ECO:0000256" key="5">
    <source>
        <dbReference type="ARBA" id="ARBA00022692"/>
    </source>
</evidence>
<keyword evidence="4" id="KW-0997">Cell inner membrane</keyword>
<feature type="transmembrane region" description="Helical" evidence="8">
    <location>
        <begin position="286"/>
        <end position="309"/>
    </location>
</feature>
<dbReference type="GO" id="GO:0022857">
    <property type="term" value="F:transmembrane transporter activity"/>
    <property type="evidence" value="ECO:0007669"/>
    <property type="project" value="InterPro"/>
</dbReference>
<name>E6U243_EVAC2</name>
<feature type="transmembrane region" description="Helical" evidence="8">
    <location>
        <begin position="235"/>
        <end position="255"/>
    </location>
</feature>
<reference evidence="10 11" key="1">
    <citation type="submission" date="2010-12" db="EMBL/GenBank/DDBJ databases">
        <title>Complete sequence of Bacillus cellulosilyticus DSM 2522.</title>
        <authorList>
            <consortium name="US DOE Joint Genome Institute"/>
            <person name="Lucas S."/>
            <person name="Copeland A."/>
            <person name="Lapidus A."/>
            <person name="Cheng J.-F."/>
            <person name="Bruce D."/>
            <person name="Goodwin L."/>
            <person name="Pitluck S."/>
            <person name="Chertkov O."/>
            <person name="Detter J.C."/>
            <person name="Han C."/>
            <person name="Tapia R."/>
            <person name="Land M."/>
            <person name="Hauser L."/>
            <person name="Jeffries C."/>
            <person name="Kyrpides N."/>
            <person name="Ivanova N."/>
            <person name="Mikhailova N."/>
            <person name="Brumm P."/>
            <person name="Mead D."/>
            <person name="Woyke T."/>
        </authorList>
    </citation>
    <scope>NUCLEOTIDE SEQUENCE [LARGE SCALE GENOMIC DNA]</scope>
    <source>
        <strain evidence="11">ATCC 21833 / DSM 2522 / FERM P-1141 / JCM 9156 / N-4</strain>
    </source>
</reference>
<keyword evidence="5 8" id="KW-0812">Transmembrane</keyword>
<evidence type="ECO:0000256" key="7">
    <source>
        <dbReference type="ARBA" id="ARBA00023136"/>
    </source>
</evidence>
<proteinExistence type="predicted"/>
<gene>
    <name evidence="10" type="ordered locus">Bcell_2160</name>
</gene>
<dbReference type="InterPro" id="IPR036259">
    <property type="entry name" value="MFS_trans_sf"/>
</dbReference>
<feature type="domain" description="Major facilitator superfamily (MFS) profile" evidence="9">
    <location>
        <begin position="197"/>
        <end position="392"/>
    </location>
</feature>